<evidence type="ECO:0000313" key="3">
    <source>
        <dbReference type="Proteomes" id="UP000518752"/>
    </source>
</evidence>
<dbReference type="OrthoDB" id="3234297at2759"/>
<proteinExistence type="predicted"/>
<evidence type="ECO:0000256" key="1">
    <source>
        <dbReference type="SAM" id="Phobius"/>
    </source>
</evidence>
<keyword evidence="1" id="KW-1133">Transmembrane helix</keyword>
<evidence type="ECO:0000313" key="2">
    <source>
        <dbReference type="EMBL" id="KAF5377329.1"/>
    </source>
</evidence>
<reference evidence="2 3" key="1">
    <citation type="journal article" date="2020" name="ISME J.">
        <title>Uncovering the hidden diversity of litter-decomposition mechanisms in mushroom-forming fungi.</title>
        <authorList>
            <person name="Floudas D."/>
            <person name="Bentzer J."/>
            <person name="Ahren D."/>
            <person name="Johansson T."/>
            <person name="Persson P."/>
            <person name="Tunlid A."/>
        </authorList>
    </citation>
    <scope>NUCLEOTIDE SEQUENCE [LARGE SCALE GENOMIC DNA]</scope>
    <source>
        <strain evidence="2 3">CBS 406.79</strain>
    </source>
</reference>
<name>A0A8H5H5U7_9AGAR</name>
<feature type="transmembrane region" description="Helical" evidence="1">
    <location>
        <begin position="134"/>
        <end position="156"/>
    </location>
</feature>
<dbReference type="Proteomes" id="UP000518752">
    <property type="component" value="Unassembled WGS sequence"/>
</dbReference>
<comment type="caution">
    <text evidence="2">The sequence shown here is derived from an EMBL/GenBank/DDBJ whole genome shotgun (WGS) entry which is preliminary data.</text>
</comment>
<organism evidence="2 3">
    <name type="scientific">Collybiopsis confluens</name>
    <dbReference type="NCBI Taxonomy" id="2823264"/>
    <lineage>
        <taxon>Eukaryota</taxon>
        <taxon>Fungi</taxon>
        <taxon>Dikarya</taxon>
        <taxon>Basidiomycota</taxon>
        <taxon>Agaricomycotina</taxon>
        <taxon>Agaricomycetes</taxon>
        <taxon>Agaricomycetidae</taxon>
        <taxon>Agaricales</taxon>
        <taxon>Marasmiineae</taxon>
        <taxon>Omphalotaceae</taxon>
        <taxon>Collybiopsis</taxon>
    </lineage>
</organism>
<protein>
    <submittedName>
        <fullName evidence="2">Uncharacterized protein</fullName>
    </submittedName>
</protein>
<keyword evidence="1" id="KW-0472">Membrane</keyword>
<feature type="transmembrane region" description="Helical" evidence="1">
    <location>
        <begin position="252"/>
        <end position="273"/>
    </location>
</feature>
<gene>
    <name evidence="2" type="ORF">D9757_008006</name>
</gene>
<feature type="transmembrane region" description="Helical" evidence="1">
    <location>
        <begin position="66"/>
        <end position="84"/>
    </location>
</feature>
<keyword evidence="1" id="KW-0812">Transmembrane</keyword>
<sequence length="428" mass="49451">MSEIQLANSTDPVLQELVGYMICVYQTEGQNPDMQGYAVRLSNFIVNVCLALLIRYSDEDVDESVSVLLLQIYTLLVSAFISMIRKNLNVADAHFAITSTVSPLSIYLLYASLRKLMKKPSYLFRRLGKGSSRTYIILSLLMLPLWATMDSLIYFAHVFTDDCPRITLISWIMYRYMAAFTSFIFASVFIAVLILMWIIYLLRHFRDIRGEYRRHKMKARPWKHFRWVQWFPLTLKSFMISQWDVITKGHPWILTFSVSITYIVWGSSLMLYVPDLSKFYYDLVSGLQMDNGDPVSSYQAPDGYDPLGFGQLLAAAVAFPPIWQLLHLMWTNRTETGKWIKGYPASLWSGVVFIFTGHRNPWKQVLERRAEGAESGSHYEPVEELTRTDSIYSADEKFDEHPDYAFEHPTLLPGNGTTLYDPYAPTRL</sequence>
<feature type="transmembrane region" description="Helical" evidence="1">
    <location>
        <begin position="96"/>
        <end position="113"/>
    </location>
</feature>
<feature type="transmembrane region" description="Helical" evidence="1">
    <location>
        <begin position="176"/>
        <end position="203"/>
    </location>
</feature>
<keyword evidence="3" id="KW-1185">Reference proteome</keyword>
<dbReference type="AlphaFoldDB" id="A0A8H5H5U7"/>
<dbReference type="EMBL" id="JAACJN010000084">
    <property type="protein sequence ID" value="KAF5377329.1"/>
    <property type="molecule type" value="Genomic_DNA"/>
</dbReference>
<accession>A0A8H5H5U7</accession>